<dbReference type="PANTHER" id="PTHR46206">
    <property type="entry name" value="CYTOCHROME P450"/>
    <property type="match status" value="1"/>
</dbReference>
<dbReference type="Gene3D" id="1.10.630.10">
    <property type="entry name" value="Cytochrome P450"/>
    <property type="match status" value="2"/>
</dbReference>
<dbReference type="Proteomes" id="UP001213000">
    <property type="component" value="Unassembled WGS sequence"/>
</dbReference>
<keyword evidence="10" id="KW-1185">Reference proteome</keyword>
<evidence type="ECO:0000313" key="10">
    <source>
        <dbReference type="Proteomes" id="UP001213000"/>
    </source>
</evidence>
<keyword evidence="4" id="KW-0560">Oxidoreductase</keyword>
<evidence type="ECO:0000313" key="9">
    <source>
        <dbReference type="EMBL" id="KAJ3557279.1"/>
    </source>
</evidence>
<evidence type="ECO:0000256" key="7">
    <source>
        <dbReference type="SAM" id="MobiDB-lite"/>
    </source>
</evidence>
<dbReference type="GO" id="GO:0016705">
    <property type="term" value="F:oxidoreductase activity, acting on paired donors, with incorporation or reduction of molecular oxygen"/>
    <property type="evidence" value="ECO:0007669"/>
    <property type="project" value="InterPro"/>
</dbReference>
<keyword evidence="5 6" id="KW-0408">Iron</keyword>
<keyword evidence="8" id="KW-0472">Membrane</keyword>
<feature type="transmembrane region" description="Helical" evidence="8">
    <location>
        <begin position="14"/>
        <end position="32"/>
    </location>
</feature>
<keyword evidence="6" id="KW-0349">Heme</keyword>
<keyword evidence="3 6" id="KW-0479">Metal-binding</keyword>
<evidence type="ECO:0000256" key="4">
    <source>
        <dbReference type="ARBA" id="ARBA00023002"/>
    </source>
</evidence>
<evidence type="ECO:0000256" key="6">
    <source>
        <dbReference type="PIRSR" id="PIRSR602403-1"/>
    </source>
</evidence>
<dbReference type="GO" id="GO:0005506">
    <property type="term" value="F:iron ion binding"/>
    <property type="evidence" value="ECO:0007669"/>
    <property type="project" value="InterPro"/>
</dbReference>
<dbReference type="PROSITE" id="PS00086">
    <property type="entry name" value="CYTOCHROME_P450"/>
    <property type="match status" value="1"/>
</dbReference>
<dbReference type="SUPFAM" id="SSF48264">
    <property type="entry name" value="Cytochrome P450"/>
    <property type="match status" value="2"/>
</dbReference>
<comment type="caution">
    <text evidence="9">The sequence shown here is derived from an EMBL/GenBank/DDBJ whole genome shotgun (WGS) entry which is preliminary data.</text>
</comment>
<evidence type="ECO:0000256" key="5">
    <source>
        <dbReference type="ARBA" id="ARBA00023004"/>
    </source>
</evidence>
<dbReference type="Pfam" id="PF00067">
    <property type="entry name" value="p450"/>
    <property type="match status" value="2"/>
</dbReference>
<sequence>MASETVETLGFSPVLIRFSGLFLAVYAGLRYIEAKRSPINTIPAVGYSGVLTSYITAIQWLWKAGDLIKEGYSRYPGQPFRVATLSRWIVLLSGKQHIDDIRKAPDDVLSFIEATEETTHSKYIFGQRFFDEPFHIATVRSPITRNLISRFDDIRDEIVESFTDYIPPTKDWTPIPAYDTLMHIVCRTSNRYFVGLPLCREPGYRSLNETFTVNLIVRARITNCFPKFLRHFVASYLTTSRRDVAKALHYLGPILEARIAQAKLPESEKGERPNDLISWLIENSTKVHELDARDLALRILAINFAAIHTSTMSMTHALYDLVSHPEYIEEMREEAEAMIEEHGWTKAAMQKMRKIDSFLRESQRFSGLGSMVMTRKTLKDWTLSDGTHLPADSFIAIASDAMHKDESLFPDASSFKGFRFSEMRDGEGELDSIKHQMVSLDFDLIVFGHGRHACPGRFFAVNEIKAMFAHILLEYDVQLENGSLERPPNTHFEAATIPSPRAKTGSHNVSIQVKCRVPGSPNNDGSSTMKPHYVAFPVLVTPQIVFYLSTVTLLVLGYLSFRKSPLDAIPTVGHSWFITSYLTALRWTRHGDEILQEGYNKYAGRPFKVATMSRWVVILSGKKLLDDMKTTPDEVISLRRAVVETMHIEYTLGRKADEDSYHNMTIRSPLTRQMMNKFDEIRDEIVQSFAEYIPLAEDWVTVPAFATVIHIVCRINTRYFIGLPLCRNAGYRLLIEGFTYDVAISTRIINSVPSFMRPWLLDTCTEAKHRTVDDLVMRILNINFASLHTTSMATTQALFDLAIHPEYIMELRQEVEMAISELGWTKAAVQRMHKLDSFLKESQRLNNMGTSTPVPQSLKNPLLTTV</sequence>
<dbReference type="InterPro" id="IPR036396">
    <property type="entry name" value="Cyt_P450_sf"/>
</dbReference>
<dbReference type="InterPro" id="IPR002403">
    <property type="entry name" value="Cyt_P450_E_grp-IV"/>
</dbReference>
<evidence type="ECO:0008006" key="11">
    <source>
        <dbReference type="Google" id="ProtNLM"/>
    </source>
</evidence>
<feature type="transmembrane region" description="Helical" evidence="8">
    <location>
        <begin position="44"/>
        <end position="62"/>
    </location>
</feature>
<evidence type="ECO:0000256" key="1">
    <source>
        <dbReference type="ARBA" id="ARBA00001971"/>
    </source>
</evidence>
<dbReference type="PRINTS" id="PR00465">
    <property type="entry name" value="EP450IV"/>
</dbReference>
<feature type="region of interest" description="Disordered" evidence="7">
    <location>
        <begin position="846"/>
        <end position="866"/>
    </location>
</feature>
<keyword evidence="8" id="KW-1133">Transmembrane helix</keyword>
<reference evidence="9" key="1">
    <citation type="submission" date="2022-07" db="EMBL/GenBank/DDBJ databases">
        <title>Genome Sequence of Leucocoprinus birnbaumii.</title>
        <authorList>
            <person name="Buettner E."/>
        </authorList>
    </citation>
    <scope>NUCLEOTIDE SEQUENCE</scope>
    <source>
        <strain evidence="9">VT141</strain>
    </source>
</reference>
<feature type="binding site" description="axial binding residue" evidence="6">
    <location>
        <position position="454"/>
    </location>
    <ligand>
        <name>heme</name>
        <dbReference type="ChEBI" id="CHEBI:30413"/>
    </ligand>
    <ligandPart>
        <name>Fe</name>
        <dbReference type="ChEBI" id="CHEBI:18248"/>
    </ligandPart>
</feature>
<gene>
    <name evidence="9" type="ORF">NP233_g11785</name>
</gene>
<proteinExistence type="inferred from homology"/>
<keyword evidence="8" id="KW-0812">Transmembrane</keyword>
<evidence type="ECO:0000256" key="8">
    <source>
        <dbReference type="SAM" id="Phobius"/>
    </source>
</evidence>
<dbReference type="AlphaFoldDB" id="A0AAD5YL08"/>
<dbReference type="InterPro" id="IPR001128">
    <property type="entry name" value="Cyt_P450"/>
</dbReference>
<dbReference type="EMBL" id="JANIEX010001498">
    <property type="protein sequence ID" value="KAJ3557279.1"/>
    <property type="molecule type" value="Genomic_DNA"/>
</dbReference>
<name>A0AAD5YL08_9AGAR</name>
<dbReference type="GO" id="GO:0004497">
    <property type="term" value="F:monooxygenase activity"/>
    <property type="evidence" value="ECO:0007669"/>
    <property type="project" value="InterPro"/>
</dbReference>
<protein>
    <recommendedName>
        <fullName evidence="11">Cytochrome P450</fullName>
    </recommendedName>
</protein>
<dbReference type="InterPro" id="IPR017972">
    <property type="entry name" value="Cyt_P450_CS"/>
</dbReference>
<evidence type="ECO:0000256" key="3">
    <source>
        <dbReference type="ARBA" id="ARBA00022723"/>
    </source>
</evidence>
<evidence type="ECO:0000256" key="2">
    <source>
        <dbReference type="ARBA" id="ARBA00010617"/>
    </source>
</evidence>
<comment type="similarity">
    <text evidence="2">Belongs to the cytochrome P450 family.</text>
</comment>
<organism evidence="9 10">
    <name type="scientific">Leucocoprinus birnbaumii</name>
    <dbReference type="NCBI Taxonomy" id="56174"/>
    <lineage>
        <taxon>Eukaryota</taxon>
        <taxon>Fungi</taxon>
        <taxon>Dikarya</taxon>
        <taxon>Basidiomycota</taxon>
        <taxon>Agaricomycotina</taxon>
        <taxon>Agaricomycetes</taxon>
        <taxon>Agaricomycetidae</taxon>
        <taxon>Agaricales</taxon>
        <taxon>Agaricineae</taxon>
        <taxon>Agaricaceae</taxon>
        <taxon>Leucocoprinus</taxon>
    </lineage>
</organism>
<comment type="cofactor">
    <cofactor evidence="1 6">
        <name>heme</name>
        <dbReference type="ChEBI" id="CHEBI:30413"/>
    </cofactor>
</comment>
<accession>A0AAD5YL08</accession>
<dbReference type="GO" id="GO:0020037">
    <property type="term" value="F:heme binding"/>
    <property type="evidence" value="ECO:0007669"/>
    <property type="project" value="InterPro"/>
</dbReference>
<dbReference type="CDD" id="cd11041">
    <property type="entry name" value="CYP503A1-like"/>
    <property type="match status" value="2"/>
</dbReference>